<gene>
    <name evidence="7" type="ORF">IAD24_03370</name>
</gene>
<evidence type="ECO:0000313" key="8">
    <source>
        <dbReference type="Proteomes" id="UP000824128"/>
    </source>
</evidence>
<dbReference type="AlphaFoldDB" id="A0A9D1N3N0"/>
<comment type="subcellular location">
    <subcellularLocation>
        <location evidence="1">Membrane</location>
        <topology evidence="1">Multi-pass membrane protein</topology>
    </subcellularLocation>
</comment>
<dbReference type="Pfam" id="PF04138">
    <property type="entry name" value="GtrA_DPMS_TM"/>
    <property type="match status" value="1"/>
</dbReference>
<evidence type="ECO:0000256" key="2">
    <source>
        <dbReference type="ARBA" id="ARBA00022692"/>
    </source>
</evidence>
<dbReference type="InterPro" id="IPR007267">
    <property type="entry name" value="GtrA_DPMS_TM"/>
</dbReference>
<feature type="non-terminal residue" evidence="7">
    <location>
        <position position="1"/>
    </location>
</feature>
<comment type="caution">
    <text evidence="7">The sequence shown here is derived from an EMBL/GenBank/DDBJ whole genome shotgun (WGS) entry which is preliminary data.</text>
</comment>
<keyword evidence="3 5" id="KW-1133">Transmembrane helix</keyword>
<accession>A0A9D1N3N0</accession>
<dbReference type="GO" id="GO:0016020">
    <property type="term" value="C:membrane"/>
    <property type="evidence" value="ECO:0007669"/>
    <property type="project" value="UniProtKB-SubCell"/>
</dbReference>
<name>A0A9D1N3N0_9FIRM</name>
<evidence type="ECO:0000256" key="4">
    <source>
        <dbReference type="ARBA" id="ARBA00023136"/>
    </source>
</evidence>
<dbReference type="Proteomes" id="UP000824128">
    <property type="component" value="Unassembled WGS sequence"/>
</dbReference>
<proteinExistence type="predicted"/>
<organism evidence="7 8">
    <name type="scientific">Candidatus Aphodomorpha intestinavium</name>
    <dbReference type="NCBI Taxonomy" id="2840672"/>
    <lineage>
        <taxon>Bacteria</taxon>
        <taxon>Bacillati</taxon>
        <taxon>Bacillota</taxon>
        <taxon>Clostridia</taxon>
        <taxon>Eubacteriales</taxon>
        <taxon>Candidatus Aphodomorpha</taxon>
    </lineage>
</organism>
<reference evidence="7" key="1">
    <citation type="submission" date="2020-10" db="EMBL/GenBank/DDBJ databases">
        <authorList>
            <person name="Gilroy R."/>
        </authorList>
    </citation>
    <scope>NUCLEOTIDE SEQUENCE</scope>
    <source>
        <strain evidence="7">ChiGjej2B2-16831</strain>
    </source>
</reference>
<keyword evidence="2 5" id="KW-0812">Transmembrane</keyword>
<feature type="domain" description="GtrA/DPMS transmembrane" evidence="6">
    <location>
        <begin position="1"/>
        <end position="74"/>
    </location>
</feature>
<evidence type="ECO:0000259" key="6">
    <source>
        <dbReference type="Pfam" id="PF04138"/>
    </source>
</evidence>
<dbReference type="EMBL" id="DVNZ01000107">
    <property type="protein sequence ID" value="HIU94177.1"/>
    <property type="molecule type" value="Genomic_DNA"/>
</dbReference>
<sequence length="83" mass="8898">REIGSFLAVNLVSLGVSLAVLWLCRDVIGISDAWVASWIPPFLSGFVRGDTVCKLIATPVAIVVNFIGNRLLVFRARGGEGRA</sequence>
<evidence type="ECO:0000256" key="3">
    <source>
        <dbReference type="ARBA" id="ARBA00022989"/>
    </source>
</evidence>
<evidence type="ECO:0000256" key="5">
    <source>
        <dbReference type="SAM" id="Phobius"/>
    </source>
</evidence>
<keyword evidence="4 5" id="KW-0472">Membrane</keyword>
<evidence type="ECO:0000313" key="7">
    <source>
        <dbReference type="EMBL" id="HIU94177.1"/>
    </source>
</evidence>
<dbReference type="GO" id="GO:0000271">
    <property type="term" value="P:polysaccharide biosynthetic process"/>
    <property type="evidence" value="ECO:0007669"/>
    <property type="project" value="InterPro"/>
</dbReference>
<feature type="transmembrane region" description="Helical" evidence="5">
    <location>
        <begin position="6"/>
        <end position="24"/>
    </location>
</feature>
<reference evidence="7" key="2">
    <citation type="journal article" date="2021" name="PeerJ">
        <title>Extensive microbial diversity within the chicken gut microbiome revealed by metagenomics and culture.</title>
        <authorList>
            <person name="Gilroy R."/>
            <person name="Ravi A."/>
            <person name="Getino M."/>
            <person name="Pursley I."/>
            <person name="Horton D.L."/>
            <person name="Alikhan N.F."/>
            <person name="Baker D."/>
            <person name="Gharbi K."/>
            <person name="Hall N."/>
            <person name="Watson M."/>
            <person name="Adriaenssens E.M."/>
            <person name="Foster-Nyarko E."/>
            <person name="Jarju S."/>
            <person name="Secka A."/>
            <person name="Antonio M."/>
            <person name="Oren A."/>
            <person name="Chaudhuri R.R."/>
            <person name="La Ragione R."/>
            <person name="Hildebrand F."/>
            <person name="Pallen M.J."/>
        </authorList>
    </citation>
    <scope>NUCLEOTIDE SEQUENCE</scope>
    <source>
        <strain evidence="7">ChiGjej2B2-16831</strain>
    </source>
</reference>
<evidence type="ECO:0000256" key="1">
    <source>
        <dbReference type="ARBA" id="ARBA00004141"/>
    </source>
</evidence>
<protein>
    <submittedName>
        <fullName evidence="7">GtrA family protein</fullName>
    </submittedName>
</protein>